<evidence type="ECO:0000256" key="4">
    <source>
        <dbReference type="ARBA" id="ARBA00022679"/>
    </source>
</evidence>
<dbReference type="InterPro" id="IPR003661">
    <property type="entry name" value="HisK_dim/P_dom"/>
</dbReference>
<keyword evidence="4" id="KW-0808">Transferase</keyword>
<accession>A0A328VT22</accession>
<dbReference type="InterPro" id="IPR050736">
    <property type="entry name" value="Sensor_HK_Regulatory"/>
</dbReference>
<dbReference type="InterPro" id="IPR005467">
    <property type="entry name" value="His_kinase_dom"/>
</dbReference>
<dbReference type="AlphaFoldDB" id="A0A328VT22"/>
<evidence type="ECO:0000256" key="3">
    <source>
        <dbReference type="ARBA" id="ARBA00022553"/>
    </source>
</evidence>
<dbReference type="InterPro" id="IPR036890">
    <property type="entry name" value="HATPase_C_sf"/>
</dbReference>
<proteinExistence type="predicted"/>
<dbReference type="Pfam" id="PF02518">
    <property type="entry name" value="HATPase_c"/>
    <property type="match status" value="1"/>
</dbReference>
<gene>
    <name evidence="8" type="ORF">A4R35_23030</name>
</gene>
<evidence type="ECO:0000313" key="8">
    <source>
        <dbReference type="EMBL" id="RAQ98434.1"/>
    </source>
</evidence>
<dbReference type="PROSITE" id="PS50109">
    <property type="entry name" value="HIS_KIN"/>
    <property type="match status" value="1"/>
</dbReference>
<dbReference type="EMBL" id="MCIF01000002">
    <property type="protein sequence ID" value="RAQ98434.1"/>
    <property type="molecule type" value="Genomic_DNA"/>
</dbReference>
<dbReference type="CDD" id="cd00082">
    <property type="entry name" value="HisKA"/>
    <property type="match status" value="1"/>
</dbReference>
<comment type="caution">
    <text evidence="8">The sequence shown here is derived from an EMBL/GenBank/DDBJ whole genome shotgun (WGS) entry which is preliminary data.</text>
</comment>
<keyword evidence="6" id="KW-0902">Two-component regulatory system</keyword>
<keyword evidence="9" id="KW-1185">Reference proteome</keyword>
<dbReference type="PANTHER" id="PTHR43711:SF26">
    <property type="entry name" value="SENSOR HISTIDINE KINASE RCSC"/>
    <property type="match status" value="1"/>
</dbReference>
<dbReference type="RefSeq" id="WP_189362238.1">
    <property type="nucleotide sequence ID" value="NZ_MCIF01000002.1"/>
</dbReference>
<dbReference type="SUPFAM" id="SSF55874">
    <property type="entry name" value="ATPase domain of HSP90 chaperone/DNA topoisomerase II/histidine kinase"/>
    <property type="match status" value="1"/>
</dbReference>
<dbReference type="Pfam" id="PF00512">
    <property type="entry name" value="HisKA"/>
    <property type="match status" value="1"/>
</dbReference>
<dbReference type="Gene3D" id="3.30.565.10">
    <property type="entry name" value="Histidine kinase-like ATPase, C-terminal domain"/>
    <property type="match status" value="1"/>
</dbReference>
<evidence type="ECO:0000256" key="2">
    <source>
        <dbReference type="ARBA" id="ARBA00012438"/>
    </source>
</evidence>
<dbReference type="GO" id="GO:0000155">
    <property type="term" value="F:phosphorelay sensor kinase activity"/>
    <property type="evidence" value="ECO:0007669"/>
    <property type="project" value="InterPro"/>
</dbReference>
<keyword evidence="3" id="KW-0597">Phosphoprotein</keyword>
<dbReference type="Proteomes" id="UP000248706">
    <property type="component" value="Unassembled WGS sequence"/>
</dbReference>
<evidence type="ECO:0000256" key="1">
    <source>
        <dbReference type="ARBA" id="ARBA00000085"/>
    </source>
</evidence>
<dbReference type="InterPro" id="IPR036097">
    <property type="entry name" value="HisK_dim/P_sf"/>
</dbReference>
<keyword evidence="5" id="KW-0418">Kinase</keyword>
<comment type="catalytic activity">
    <reaction evidence="1">
        <text>ATP + protein L-histidine = ADP + protein N-phospho-L-histidine.</text>
        <dbReference type="EC" id="2.7.13.3"/>
    </reaction>
</comment>
<dbReference type="InterPro" id="IPR004358">
    <property type="entry name" value="Sig_transdc_His_kin-like_C"/>
</dbReference>
<dbReference type="FunFam" id="3.30.565.10:FF:000006">
    <property type="entry name" value="Sensor histidine kinase WalK"/>
    <property type="match status" value="1"/>
</dbReference>
<organism evidence="8 9">
    <name type="scientific">Thermogemmatispora tikiterensis</name>
    <dbReference type="NCBI Taxonomy" id="1825093"/>
    <lineage>
        <taxon>Bacteria</taxon>
        <taxon>Bacillati</taxon>
        <taxon>Chloroflexota</taxon>
        <taxon>Ktedonobacteria</taxon>
        <taxon>Thermogemmatisporales</taxon>
        <taxon>Thermogemmatisporaceae</taxon>
        <taxon>Thermogemmatispora</taxon>
    </lineage>
</organism>
<protein>
    <recommendedName>
        <fullName evidence="2">histidine kinase</fullName>
        <ecNumber evidence="2">2.7.13.3</ecNumber>
    </recommendedName>
</protein>
<evidence type="ECO:0000313" key="9">
    <source>
        <dbReference type="Proteomes" id="UP000248706"/>
    </source>
</evidence>
<dbReference type="PRINTS" id="PR00344">
    <property type="entry name" value="BCTRLSENSOR"/>
</dbReference>
<name>A0A328VT22_9CHLR</name>
<dbReference type="SMART" id="SM00387">
    <property type="entry name" value="HATPase_c"/>
    <property type="match status" value="1"/>
</dbReference>
<dbReference type="SUPFAM" id="SSF47384">
    <property type="entry name" value="Homodimeric domain of signal transducing histidine kinase"/>
    <property type="match status" value="1"/>
</dbReference>
<dbReference type="SMART" id="SM00388">
    <property type="entry name" value="HisKA"/>
    <property type="match status" value="1"/>
</dbReference>
<reference evidence="8 9" key="1">
    <citation type="submission" date="2016-08" db="EMBL/GenBank/DDBJ databases">
        <title>Analysis of Carbohydrate Active Enzymes in Thermogemmatispora T81 Reveals Carbohydrate Degradation Ability.</title>
        <authorList>
            <person name="Tomazini A."/>
            <person name="Lal S."/>
            <person name="Stott M."/>
            <person name="Henrissat B."/>
            <person name="Polikarpov I."/>
            <person name="Sparling R."/>
            <person name="Levin D.B."/>
        </authorList>
    </citation>
    <scope>NUCLEOTIDE SEQUENCE [LARGE SCALE GENOMIC DNA]</scope>
    <source>
        <strain evidence="8 9">T81</strain>
    </source>
</reference>
<evidence type="ECO:0000256" key="6">
    <source>
        <dbReference type="ARBA" id="ARBA00023012"/>
    </source>
</evidence>
<feature type="domain" description="Histidine kinase" evidence="7">
    <location>
        <begin position="221"/>
        <end position="460"/>
    </location>
</feature>
<dbReference type="EC" id="2.7.13.3" evidence="2"/>
<dbReference type="PANTHER" id="PTHR43711">
    <property type="entry name" value="TWO-COMPONENT HISTIDINE KINASE"/>
    <property type="match status" value="1"/>
</dbReference>
<sequence>MSYRDRSLFADEAAPAERAAALQRELLTLLPALATAPLAEVAAALLETLREATAAEHGALFLHWETTQEAPQQAEKLQLLAAQRLEEEQARALVSVASAGNPPRPARFSAGEQALRHSQVQTAETGWLLLHLPLVTLRAEKTDPGAARPTLLALLGRASQSALFDGWLRESTALIAANQHLLTALVRQTLLAELLTSTGQGLPTPTSQATPAGPQSELLATLSHELRSPLAIISASVSTLLRHERRLPLAERRLLLETVQEAGDRLIQLCDRFLELSELEAGLLRLEPTAVDPLSVVHEALLAAVQRLAPEQKEIFAFQVVPLDASGVPTESIPSVLADRRRLREILDHLLENAIRFSPAGGEIRVVLRPQPASAAGASQLASAVEICVSDQGRGIPPEQLPQIFQRFYRGDTGLARQASGLGLGLTLCKYLVELQGGQIWAESEPEQGSTFHLLLPAIPPAA</sequence>
<dbReference type="Gene3D" id="1.10.287.130">
    <property type="match status" value="1"/>
</dbReference>
<evidence type="ECO:0000259" key="7">
    <source>
        <dbReference type="PROSITE" id="PS50109"/>
    </source>
</evidence>
<evidence type="ECO:0000256" key="5">
    <source>
        <dbReference type="ARBA" id="ARBA00022777"/>
    </source>
</evidence>
<dbReference type="CDD" id="cd00075">
    <property type="entry name" value="HATPase"/>
    <property type="match status" value="1"/>
</dbReference>
<dbReference type="InterPro" id="IPR003594">
    <property type="entry name" value="HATPase_dom"/>
</dbReference>